<evidence type="ECO:0000256" key="1">
    <source>
        <dbReference type="ARBA" id="ARBA00008609"/>
    </source>
</evidence>
<sequence>MPQRRYFGRDREASPIFAPQETLMSDIKTTPFHQAHKDAGAKLVDFAGWELPIHYGSQIAEHEAVRTDAGMFDVSHMLVTDVTGEKAKAFFRKLLANDVAKLGFVGKALYSAMLNDQGGVIDDLIVYRGNEAETQYRIVSNGATREKDSAQFQKIGAEFGIKLTPRYDLAMLAVQGPKAVAKLLTVKPEWADTINGLKPFQGADLGNDWFVARTGYTGEDGVEVILPGSEAEAFFKALQQAGVKPCGLGARDTLRMEAGMNLYGNDMDDNTSPLEAGMAWTVDLKDEARDFVGKAPLVALKEKGVSVKQVGLLLAKGGILREHMEVITPQGKGETTSGVFSPSLKQSIAIARVPKDFEGDTAKVLIRGKEVDVRVLKLPFVRNGQKQFD</sequence>
<dbReference type="HOGENOM" id="CLU_007884_10_2_4"/>
<dbReference type="FunFam" id="3.30.70.1400:FF:000001">
    <property type="entry name" value="Aminomethyltransferase"/>
    <property type="match status" value="1"/>
</dbReference>
<dbReference type="Proteomes" id="UP000005837">
    <property type="component" value="Unassembled WGS sequence"/>
</dbReference>
<feature type="binding site" evidence="8">
    <location>
        <position position="223"/>
    </location>
    <ligand>
        <name>substrate</name>
    </ligand>
</feature>
<dbReference type="Gene3D" id="2.40.30.110">
    <property type="entry name" value="Aminomethyltransferase beta-barrel domains"/>
    <property type="match status" value="1"/>
</dbReference>
<dbReference type="InterPro" id="IPR006223">
    <property type="entry name" value="GcvT"/>
</dbReference>
<feature type="domain" description="GCVT N-terminal" evidence="9">
    <location>
        <begin position="32"/>
        <end position="285"/>
    </location>
</feature>
<evidence type="ECO:0000256" key="3">
    <source>
        <dbReference type="ARBA" id="ARBA00022576"/>
    </source>
</evidence>
<comment type="caution">
    <text evidence="11">The sequence shown here is derived from an EMBL/GenBank/DDBJ whole genome shotgun (WGS) entry which is preliminary data.</text>
</comment>
<dbReference type="GO" id="GO:0004047">
    <property type="term" value="F:aminomethyltransferase activity"/>
    <property type="evidence" value="ECO:0007669"/>
    <property type="project" value="UniProtKB-UniRule"/>
</dbReference>
<dbReference type="InterPro" id="IPR027266">
    <property type="entry name" value="TrmE/GcvT-like"/>
</dbReference>
<dbReference type="NCBIfam" id="NF001567">
    <property type="entry name" value="PRK00389.1"/>
    <property type="match status" value="1"/>
</dbReference>
<evidence type="ECO:0000256" key="5">
    <source>
        <dbReference type="ARBA" id="ARBA00031395"/>
    </source>
</evidence>
<comment type="function">
    <text evidence="7">The glycine cleavage system catalyzes the degradation of glycine.</text>
</comment>
<dbReference type="SUPFAM" id="SSF103025">
    <property type="entry name" value="Folate-binding domain"/>
    <property type="match status" value="1"/>
</dbReference>
<dbReference type="HAMAP" id="MF_00259">
    <property type="entry name" value="GcvT"/>
    <property type="match status" value="1"/>
</dbReference>
<dbReference type="SUPFAM" id="SSF101790">
    <property type="entry name" value="Aminomethyltransferase beta-barrel domain"/>
    <property type="match status" value="1"/>
</dbReference>
<gene>
    <name evidence="7 11" type="primary">gcvT</name>
    <name evidence="11" type="ORF">EIKCOROL_01409</name>
</gene>
<dbReference type="GO" id="GO:0032259">
    <property type="term" value="P:methylation"/>
    <property type="evidence" value="ECO:0007669"/>
    <property type="project" value="UniProtKB-KW"/>
</dbReference>
<comment type="similarity">
    <text evidence="1 7">Belongs to the GcvT family.</text>
</comment>
<evidence type="ECO:0000313" key="11">
    <source>
        <dbReference type="EMBL" id="EEG23894.1"/>
    </source>
</evidence>
<evidence type="ECO:0000256" key="6">
    <source>
        <dbReference type="ARBA" id="ARBA00047665"/>
    </source>
</evidence>
<evidence type="ECO:0000259" key="10">
    <source>
        <dbReference type="Pfam" id="PF08669"/>
    </source>
</evidence>
<dbReference type="Gene3D" id="4.10.1250.10">
    <property type="entry name" value="Aminomethyltransferase fragment"/>
    <property type="match status" value="1"/>
</dbReference>
<reference evidence="11 12" key="1">
    <citation type="submission" date="2009-01" db="EMBL/GenBank/DDBJ databases">
        <authorList>
            <person name="Fulton L."/>
            <person name="Clifton S."/>
            <person name="Chinwalla A.T."/>
            <person name="Mitreva M."/>
            <person name="Sodergren E."/>
            <person name="Weinstock G."/>
            <person name="Clifton S."/>
            <person name="Dooling D.J."/>
            <person name="Fulton B."/>
            <person name="Minx P."/>
            <person name="Pepin K.H."/>
            <person name="Johnson M."/>
            <person name="Bhonagiri V."/>
            <person name="Nash W.E."/>
            <person name="Mardis E.R."/>
            <person name="Wilson R.K."/>
        </authorList>
    </citation>
    <scope>NUCLEOTIDE SEQUENCE [LARGE SCALE GENOMIC DNA]</scope>
    <source>
        <strain evidence="11 12">ATCC 23834</strain>
    </source>
</reference>
<evidence type="ECO:0000256" key="2">
    <source>
        <dbReference type="ARBA" id="ARBA00012616"/>
    </source>
</evidence>
<keyword evidence="11" id="KW-0489">Methyltransferase</keyword>
<dbReference type="AlphaFoldDB" id="C0DVM0"/>
<dbReference type="InterPro" id="IPR029043">
    <property type="entry name" value="GcvT/YgfZ_C"/>
</dbReference>
<dbReference type="PANTHER" id="PTHR43757">
    <property type="entry name" value="AMINOMETHYLTRANSFERASE"/>
    <property type="match status" value="1"/>
</dbReference>
<evidence type="ECO:0000256" key="8">
    <source>
        <dbReference type="PIRSR" id="PIRSR006487-1"/>
    </source>
</evidence>
<dbReference type="InterPro" id="IPR028896">
    <property type="entry name" value="GcvT/YgfZ/DmdA"/>
</dbReference>
<evidence type="ECO:0000259" key="9">
    <source>
        <dbReference type="Pfam" id="PF01571"/>
    </source>
</evidence>
<evidence type="ECO:0000313" key="12">
    <source>
        <dbReference type="Proteomes" id="UP000005837"/>
    </source>
</evidence>
<organism evidence="11 12">
    <name type="scientific">Eikenella corrodens ATCC 23834</name>
    <dbReference type="NCBI Taxonomy" id="546274"/>
    <lineage>
        <taxon>Bacteria</taxon>
        <taxon>Pseudomonadati</taxon>
        <taxon>Pseudomonadota</taxon>
        <taxon>Betaproteobacteria</taxon>
        <taxon>Neisseriales</taxon>
        <taxon>Neisseriaceae</taxon>
        <taxon>Eikenella</taxon>
    </lineage>
</organism>
<dbReference type="FunFam" id="4.10.1250.10:FF:000001">
    <property type="entry name" value="Aminomethyltransferase"/>
    <property type="match status" value="1"/>
</dbReference>
<feature type="domain" description="Aminomethyltransferase C-terminal" evidence="10">
    <location>
        <begin position="308"/>
        <end position="381"/>
    </location>
</feature>
<dbReference type="eggNOG" id="COG0404">
    <property type="taxonomic scope" value="Bacteria"/>
</dbReference>
<dbReference type="NCBIfam" id="TIGR00528">
    <property type="entry name" value="gcvT"/>
    <property type="match status" value="1"/>
</dbReference>
<dbReference type="InterPro" id="IPR013977">
    <property type="entry name" value="GcvT_C"/>
</dbReference>
<dbReference type="PIRSF" id="PIRSF006487">
    <property type="entry name" value="GcvT"/>
    <property type="match status" value="1"/>
</dbReference>
<name>C0DVM0_EIKCO</name>
<dbReference type="PANTHER" id="PTHR43757:SF2">
    <property type="entry name" value="AMINOMETHYLTRANSFERASE, MITOCHONDRIAL"/>
    <property type="match status" value="1"/>
</dbReference>
<comment type="subunit">
    <text evidence="7">The glycine cleavage system is composed of four proteins: P, T, L and H.</text>
</comment>
<comment type="catalytic activity">
    <reaction evidence="6 7">
        <text>N(6)-[(R)-S(8)-aminomethyldihydrolipoyl]-L-lysyl-[protein] + (6S)-5,6,7,8-tetrahydrofolate = N(6)-[(R)-dihydrolipoyl]-L-lysyl-[protein] + (6R)-5,10-methylene-5,6,7,8-tetrahydrofolate + NH4(+)</text>
        <dbReference type="Rhea" id="RHEA:16945"/>
        <dbReference type="Rhea" id="RHEA-COMP:10475"/>
        <dbReference type="Rhea" id="RHEA-COMP:10492"/>
        <dbReference type="ChEBI" id="CHEBI:15636"/>
        <dbReference type="ChEBI" id="CHEBI:28938"/>
        <dbReference type="ChEBI" id="CHEBI:57453"/>
        <dbReference type="ChEBI" id="CHEBI:83100"/>
        <dbReference type="ChEBI" id="CHEBI:83143"/>
        <dbReference type="EC" id="2.1.2.10"/>
    </reaction>
</comment>
<dbReference type="InterPro" id="IPR022903">
    <property type="entry name" value="GcvT_bac"/>
</dbReference>
<dbReference type="GO" id="GO:0019464">
    <property type="term" value="P:glycine decarboxylation via glycine cleavage system"/>
    <property type="evidence" value="ECO:0007669"/>
    <property type="project" value="UniProtKB-UniRule"/>
</dbReference>
<dbReference type="EC" id="2.1.2.10" evidence="2 7"/>
<dbReference type="GO" id="GO:0008483">
    <property type="term" value="F:transaminase activity"/>
    <property type="evidence" value="ECO:0007669"/>
    <property type="project" value="UniProtKB-KW"/>
</dbReference>
<dbReference type="GO" id="GO:0005960">
    <property type="term" value="C:glycine cleavage complex"/>
    <property type="evidence" value="ECO:0007669"/>
    <property type="project" value="InterPro"/>
</dbReference>
<accession>C0DVM0</accession>
<evidence type="ECO:0000256" key="4">
    <source>
        <dbReference type="ARBA" id="ARBA00022679"/>
    </source>
</evidence>
<keyword evidence="3 7" id="KW-0032">Aminotransferase</keyword>
<dbReference type="GO" id="GO:0008168">
    <property type="term" value="F:methyltransferase activity"/>
    <property type="evidence" value="ECO:0007669"/>
    <property type="project" value="UniProtKB-KW"/>
</dbReference>
<protein>
    <recommendedName>
        <fullName evidence="2 7">Aminomethyltransferase</fullName>
        <ecNumber evidence="2 7">2.1.2.10</ecNumber>
    </recommendedName>
    <alternativeName>
        <fullName evidence="5 7">Glycine cleavage system T protein</fullName>
    </alternativeName>
</protein>
<proteinExistence type="inferred from homology"/>
<dbReference type="InterPro" id="IPR006222">
    <property type="entry name" value="GCVT_N"/>
</dbReference>
<dbReference type="GO" id="GO:0005829">
    <property type="term" value="C:cytosol"/>
    <property type="evidence" value="ECO:0007669"/>
    <property type="project" value="TreeGrafter"/>
</dbReference>
<dbReference type="Pfam" id="PF01571">
    <property type="entry name" value="GCV_T"/>
    <property type="match status" value="1"/>
</dbReference>
<dbReference type="Gene3D" id="3.30.70.1400">
    <property type="entry name" value="Aminomethyltransferase beta-barrel domains"/>
    <property type="match status" value="1"/>
</dbReference>
<dbReference type="Pfam" id="PF08669">
    <property type="entry name" value="GCV_T_C"/>
    <property type="match status" value="1"/>
</dbReference>
<dbReference type="EMBL" id="ACEA01000023">
    <property type="protein sequence ID" value="EEG23894.1"/>
    <property type="molecule type" value="Genomic_DNA"/>
</dbReference>
<keyword evidence="4 7" id="KW-0808">Transferase</keyword>
<dbReference type="Gene3D" id="3.30.1360.120">
    <property type="entry name" value="Probable tRNA modification gtpase trme, domain 1"/>
    <property type="match status" value="1"/>
</dbReference>
<evidence type="ECO:0000256" key="7">
    <source>
        <dbReference type="HAMAP-Rule" id="MF_00259"/>
    </source>
</evidence>